<dbReference type="PANTHER" id="PTHR43767:SF8">
    <property type="entry name" value="LONG-CHAIN-FATTY-ACID--COA LIGASE"/>
    <property type="match status" value="1"/>
</dbReference>
<feature type="domain" description="AMP-binding enzyme C-terminal" evidence="10">
    <location>
        <begin position="464"/>
        <end position="539"/>
    </location>
</feature>
<name>A0ABV9KN07_9RHOB</name>
<dbReference type="PANTHER" id="PTHR43767">
    <property type="entry name" value="LONG-CHAIN-FATTY-ACID--COA LIGASE"/>
    <property type="match status" value="1"/>
</dbReference>
<feature type="region of interest" description="Disordered" evidence="8">
    <location>
        <begin position="536"/>
        <end position="560"/>
    </location>
</feature>
<dbReference type="InterPro" id="IPR042099">
    <property type="entry name" value="ANL_N_sf"/>
</dbReference>
<dbReference type="EC" id="6.2.1.3" evidence="5"/>
<evidence type="ECO:0000313" key="11">
    <source>
        <dbReference type="EMBL" id="MFC4671379.1"/>
    </source>
</evidence>
<dbReference type="Proteomes" id="UP001595973">
    <property type="component" value="Unassembled WGS sequence"/>
</dbReference>
<dbReference type="SUPFAM" id="SSF56801">
    <property type="entry name" value="Acetyl-CoA synthetase-like"/>
    <property type="match status" value="1"/>
</dbReference>
<dbReference type="InterPro" id="IPR020845">
    <property type="entry name" value="AMP-binding_CS"/>
</dbReference>
<evidence type="ECO:0000259" key="10">
    <source>
        <dbReference type="Pfam" id="PF13193"/>
    </source>
</evidence>
<evidence type="ECO:0000256" key="2">
    <source>
        <dbReference type="ARBA" id="ARBA00005005"/>
    </source>
</evidence>
<reference evidence="12" key="1">
    <citation type="journal article" date="2019" name="Int. J. Syst. Evol. Microbiol.">
        <title>The Global Catalogue of Microorganisms (GCM) 10K type strain sequencing project: providing services to taxonomists for standard genome sequencing and annotation.</title>
        <authorList>
            <consortium name="The Broad Institute Genomics Platform"/>
            <consortium name="The Broad Institute Genome Sequencing Center for Infectious Disease"/>
            <person name="Wu L."/>
            <person name="Ma J."/>
        </authorList>
    </citation>
    <scope>NUCLEOTIDE SEQUENCE [LARGE SCALE GENOMIC DNA]</scope>
    <source>
        <strain evidence="12">CGMCC 4.7283</strain>
    </source>
</reference>
<evidence type="ECO:0000259" key="9">
    <source>
        <dbReference type="Pfam" id="PF00501"/>
    </source>
</evidence>
<evidence type="ECO:0000256" key="3">
    <source>
        <dbReference type="ARBA" id="ARBA00022598"/>
    </source>
</evidence>
<comment type="subcellular location">
    <subcellularLocation>
        <location evidence="1">Membrane</location>
        <topology evidence="1">Peripheral membrane protein</topology>
    </subcellularLocation>
</comment>
<dbReference type="InterPro" id="IPR025110">
    <property type="entry name" value="AMP-bd_C"/>
</dbReference>
<proteinExistence type="predicted"/>
<evidence type="ECO:0000256" key="8">
    <source>
        <dbReference type="SAM" id="MobiDB-lite"/>
    </source>
</evidence>
<comment type="caution">
    <text evidence="11">The sequence shown here is derived from an EMBL/GenBank/DDBJ whole genome shotgun (WGS) entry which is preliminary data.</text>
</comment>
<dbReference type="EMBL" id="JBHSGI010000033">
    <property type="protein sequence ID" value="MFC4671379.1"/>
    <property type="molecule type" value="Genomic_DNA"/>
</dbReference>
<comment type="pathway">
    <text evidence="2">Lipid metabolism; fatty acid beta-oxidation.</text>
</comment>
<dbReference type="InterPro" id="IPR045851">
    <property type="entry name" value="AMP-bd_C_sf"/>
</dbReference>
<accession>A0ABV9KN07</accession>
<dbReference type="Pfam" id="PF00501">
    <property type="entry name" value="AMP-binding"/>
    <property type="match status" value="1"/>
</dbReference>
<gene>
    <name evidence="11" type="ORF">ACFO5X_22695</name>
</gene>
<evidence type="ECO:0000256" key="1">
    <source>
        <dbReference type="ARBA" id="ARBA00004170"/>
    </source>
</evidence>
<evidence type="ECO:0000256" key="5">
    <source>
        <dbReference type="ARBA" id="ARBA00026121"/>
    </source>
</evidence>
<dbReference type="InterPro" id="IPR050237">
    <property type="entry name" value="ATP-dep_AMP-bd_enzyme"/>
</dbReference>
<evidence type="ECO:0000256" key="4">
    <source>
        <dbReference type="ARBA" id="ARBA00023136"/>
    </source>
</evidence>
<sequence length="560" mass="61177">MTLTVSARPRPWHVHYGADIRVDLDPPETTWTAMMTEAFQRYADTVLLEYYGTRYTYAEMRDLTARVAAALKARGIAKGDRVALHLPNCPWHPIFFFGVIAAGGVVTHLSPLDAEAEIAYKLADSGAKLVVSLTTPEFAHPFARLLAEGKLPPLVQCPDPVSGRGRPCPVLEGALSLDDFWAGHEGAPYLPVTLCPQDTALLQYTGGTTGIPKAAVLSHRNLTAAVYIYHEASKDEEATAPGMATLVYSPLFHIMGLTVGLLKRMWEGGLLHLRLRYDPESAVREIEEKRVAAFGGVPSVWIGLLQVPGIETRDLSSLKNVGSGGAPLPVEVYNRVKQLTGLKLRGGWGMTETAPAGTSVPADMPDAKLGTIGIPLPGIDMKIVDVEDPARTLDPNEAGEMAIRGPNVMTHYWNRPDETAAAFHDGWLLTGDIGYMDEDGYFYIVDRKKDMILSGGFNVYPLVIENAVHQHPAVSEAIAIGVPDAYRGESAKVFVVLNKGADPFTLDELRLFLTDRLGRHEIPRYLEFRETLPHTPVGKPDRKALRAENQAGLAENRDIP</sequence>
<evidence type="ECO:0000313" key="12">
    <source>
        <dbReference type="Proteomes" id="UP001595973"/>
    </source>
</evidence>
<protein>
    <recommendedName>
        <fullName evidence="6">Long-chain-fatty-acid--CoA ligase</fullName>
        <ecNumber evidence="5">6.2.1.3</ecNumber>
    </recommendedName>
    <alternativeName>
        <fullName evidence="7">Long-chain acyl-CoA synthetase</fullName>
    </alternativeName>
</protein>
<organism evidence="11 12">
    <name type="scientific">Seohaeicola nanhaiensis</name>
    <dbReference type="NCBI Taxonomy" id="1387282"/>
    <lineage>
        <taxon>Bacteria</taxon>
        <taxon>Pseudomonadati</taxon>
        <taxon>Pseudomonadota</taxon>
        <taxon>Alphaproteobacteria</taxon>
        <taxon>Rhodobacterales</taxon>
        <taxon>Roseobacteraceae</taxon>
        <taxon>Seohaeicola</taxon>
    </lineage>
</organism>
<evidence type="ECO:0000256" key="6">
    <source>
        <dbReference type="ARBA" id="ARBA00039545"/>
    </source>
</evidence>
<keyword evidence="12" id="KW-1185">Reference proteome</keyword>
<dbReference type="PROSITE" id="PS00455">
    <property type="entry name" value="AMP_BINDING"/>
    <property type="match status" value="1"/>
</dbReference>
<keyword evidence="4" id="KW-0472">Membrane</keyword>
<dbReference type="RefSeq" id="WP_380721855.1">
    <property type="nucleotide sequence ID" value="NZ_JBHSGI010000033.1"/>
</dbReference>
<dbReference type="Gene3D" id="3.30.300.30">
    <property type="match status" value="1"/>
</dbReference>
<dbReference type="InterPro" id="IPR000873">
    <property type="entry name" value="AMP-dep_synth/lig_dom"/>
</dbReference>
<evidence type="ECO:0000256" key="7">
    <source>
        <dbReference type="ARBA" id="ARBA00042773"/>
    </source>
</evidence>
<feature type="domain" description="AMP-dependent synthetase/ligase" evidence="9">
    <location>
        <begin position="37"/>
        <end position="413"/>
    </location>
</feature>
<keyword evidence="3" id="KW-0436">Ligase</keyword>
<dbReference type="Gene3D" id="3.40.50.12780">
    <property type="entry name" value="N-terminal domain of ligase-like"/>
    <property type="match status" value="1"/>
</dbReference>
<dbReference type="Pfam" id="PF13193">
    <property type="entry name" value="AMP-binding_C"/>
    <property type="match status" value="1"/>
</dbReference>